<reference evidence="2 3" key="1">
    <citation type="submission" date="2019-06" db="EMBL/GenBank/DDBJ databases">
        <title>Draft genomes of female and male turbot (Scophthalmus maximus).</title>
        <authorList>
            <person name="Xu H."/>
            <person name="Xu X.-W."/>
            <person name="Shao C."/>
            <person name="Chen S."/>
        </authorList>
    </citation>
    <scope>NUCLEOTIDE SEQUENCE [LARGE SCALE GENOMIC DNA]</scope>
    <source>
        <strain evidence="2">Ysfricsl-2016a</strain>
        <tissue evidence="2">Blood</tissue>
    </source>
</reference>
<protein>
    <submittedName>
        <fullName evidence="2">Uncharacterized protein</fullName>
    </submittedName>
</protein>
<name>A0A6A4SIN6_SCOMX</name>
<dbReference type="AlphaFoldDB" id="A0A6A4SIN6"/>
<evidence type="ECO:0000313" key="3">
    <source>
        <dbReference type="Proteomes" id="UP000438429"/>
    </source>
</evidence>
<feature type="compositionally biased region" description="Gly residues" evidence="1">
    <location>
        <begin position="1"/>
        <end position="10"/>
    </location>
</feature>
<proteinExistence type="predicted"/>
<gene>
    <name evidence="2" type="ORF">F2P81_016315</name>
</gene>
<organism evidence="2 3">
    <name type="scientific">Scophthalmus maximus</name>
    <name type="common">Turbot</name>
    <name type="synonym">Psetta maxima</name>
    <dbReference type="NCBI Taxonomy" id="52904"/>
    <lineage>
        <taxon>Eukaryota</taxon>
        <taxon>Metazoa</taxon>
        <taxon>Chordata</taxon>
        <taxon>Craniata</taxon>
        <taxon>Vertebrata</taxon>
        <taxon>Euteleostomi</taxon>
        <taxon>Actinopterygii</taxon>
        <taxon>Neopterygii</taxon>
        <taxon>Teleostei</taxon>
        <taxon>Neoteleostei</taxon>
        <taxon>Acanthomorphata</taxon>
        <taxon>Carangaria</taxon>
        <taxon>Pleuronectiformes</taxon>
        <taxon>Pleuronectoidei</taxon>
        <taxon>Scophthalmidae</taxon>
        <taxon>Scophthalmus</taxon>
    </lineage>
</organism>
<dbReference type="Proteomes" id="UP000438429">
    <property type="component" value="Unassembled WGS sequence"/>
</dbReference>
<evidence type="ECO:0000313" key="2">
    <source>
        <dbReference type="EMBL" id="KAF0031760.1"/>
    </source>
</evidence>
<sequence>MNQGGRGGQRQGLSARDRLCDPRLGTTSDIPECWNRENTLRLISCQSPRCVSTAVTSVQHQFGSAVSQSAAPAETDEVNGEEKSCCEHINILSKLLQQNDVEWHFAFKRTCHPESDMSGRV</sequence>
<feature type="region of interest" description="Disordered" evidence="1">
    <location>
        <begin position="1"/>
        <end position="21"/>
    </location>
</feature>
<dbReference type="EMBL" id="VEVO01000014">
    <property type="protein sequence ID" value="KAF0031760.1"/>
    <property type="molecule type" value="Genomic_DNA"/>
</dbReference>
<evidence type="ECO:0000256" key="1">
    <source>
        <dbReference type="SAM" id="MobiDB-lite"/>
    </source>
</evidence>
<accession>A0A6A4SIN6</accession>
<comment type="caution">
    <text evidence="2">The sequence shown here is derived from an EMBL/GenBank/DDBJ whole genome shotgun (WGS) entry which is preliminary data.</text>
</comment>